<dbReference type="GO" id="GO:0003677">
    <property type="term" value="F:DNA binding"/>
    <property type="evidence" value="ECO:0007669"/>
    <property type="project" value="UniProtKB-KW"/>
</dbReference>
<name>A0ABS4TX22_9PSEU</name>
<dbReference type="Gene3D" id="1.10.10.10">
    <property type="entry name" value="Winged helix-like DNA-binding domain superfamily/Winged helix DNA-binding domain"/>
    <property type="match status" value="1"/>
</dbReference>
<dbReference type="EMBL" id="JAGINW010000001">
    <property type="protein sequence ID" value="MBP2328950.1"/>
    <property type="molecule type" value="Genomic_DNA"/>
</dbReference>
<dbReference type="SMART" id="SM00347">
    <property type="entry name" value="HTH_MARR"/>
    <property type="match status" value="1"/>
</dbReference>
<dbReference type="PANTHER" id="PTHR33164:SF99">
    <property type="entry name" value="MARR FAMILY REGULATORY PROTEIN"/>
    <property type="match status" value="1"/>
</dbReference>
<gene>
    <name evidence="2" type="ORF">JOF56_009335</name>
</gene>
<evidence type="ECO:0000313" key="3">
    <source>
        <dbReference type="Proteomes" id="UP001519332"/>
    </source>
</evidence>
<keyword evidence="3" id="KW-1185">Reference proteome</keyword>
<proteinExistence type="predicted"/>
<sequence length="151" mass="17167">MTKWLTDEEQQAWRGLIHMTAQLNTRLNRQIQDEHDISLADYGVLARLHDAPEPGLRARDLEATLAWEQSRLSHQLSRMQRRGLVERHECLDDRRGAAFAITATGRTAIEDAAPGHVIAVRRMLFDHLTPGEVTWLAELTTRVTDRLGDPA</sequence>
<dbReference type="InterPro" id="IPR036388">
    <property type="entry name" value="WH-like_DNA-bd_sf"/>
</dbReference>
<protein>
    <submittedName>
        <fullName evidence="2">DNA-binding MarR family transcriptional regulator</fullName>
    </submittedName>
</protein>
<accession>A0ABS4TX22</accession>
<dbReference type="RefSeq" id="WP_209645842.1">
    <property type="nucleotide sequence ID" value="NZ_JAGINW010000001.1"/>
</dbReference>
<dbReference type="Proteomes" id="UP001519332">
    <property type="component" value="Unassembled WGS sequence"/>
</dbReference>
<dbReference type="InterPro" id="IPR039422">
    <property type="entry name" value="MarR/SlyA-like"/>
</dbReference>
<dbReference type="InterPro" id="IPR000835">
    <property type="entry name" value="HTH_MarR-typ"/>
</dbReference>
<comment type="caution">
    <text evidence="2">The sequence shown here is derived from an EMBL/GenBank/DDBJ whole genome shotgun (WGS) entry which is preliminary data.</text>
</comment>
<dbReference type="Pfam" id="PF12802">
    <property type="entry name" value="MarR_2"/>
    <property type="match status" value="1"/>
</dbReference>
<dbReference type="PANTHER" id="PTHR33164">
    <property type="entry name" value="TRANSCRIPTIONAL REGULATOR, MARR FAMILY"/>
    <property type="match status" value="1"/>
</dbReference>
<evidence type="ECO:0000313" key="2">
    <source>
        <dbReference type="EMBL" id="MBP2328950.1"/>
    </source>
</evidence>
<keyword evidence="2" id="KW-0238">DNA-binding</keyword>
<evidence type="ECO:0000259" key="1">
    <source>
        <dbReference type="PROSITE" id="PS50995"/>
    </source>
</evidence>
<dbReference type="SUPFAM" id="SSF46785">
    <property type="entry name" value="Winged helix' DNA-binding domain"/>
    <property type="match status" value="1"/>
</dbReference>
<dbReference type="PROSITE" id="PS50995">
    <property type="entry name" value="HTH_MARR_2"/>
    <property type="match status" value="1"/>
</dbReference>
<dbReference type="InterPro" id="IPR036390">
    <property type="entry name" value="WH_DNA-bd_sf"/>
</dbReference>
<feature type="domain" description="HTH marR-type" evidence="1">
    <location>
        <begin position="9"/>
        <end position="145"/>
    </location>
</feature>
<reference evidence="2 3" key="1">
    <citation type="submission" date="2021-03" db="EMBL/GenBank/DDBJ databases">
        <title>Sequencing the genomes of 1000 actinobacteria strains.</title>
        <authorList>
            <person name="Klenk H.-P."/>
        </authorList>
    </citation>
    <scope>NUCLEOTIDE SEQUENCE [LARGE SCALE GENOMIC DNA]</scope>
    <source>
        <strain evidence="2 3">DSM 46670</strain>
    </source>
</reference>
<organism evidence="2 3">
    <name type="scientific">Kibdelosporangium banguiense</name>
    <dbReference type="NCBI Taxonomy" id="1365924"/>
    <lineage>
        <taxon>Bacteria</taxon>
        <taxon>Bacillati</taxon>
        <taxon>Actinomycetota</taxon>
        <taxon>Actinomycetes</taxon>
        <taxon>Pseudonocardiales</taxon>
        <taxon>Pseudonocardiaceae</taxon>
        <taxon>Kibdelosporangium</taxon>
    </lineage>
</organism>